<protein>
    <recommendedName>
        <fullName evidence="1">4Fe-4S ferredoxin-type domain-containing protein</fullName>
    </recommendedName>
</protein>
<reference evidence="2" key="1">
    <citation type="journal article" date="2014" name="Front. Microbiol.">
        <title>High frequency of phylogenetically diverse reductive dehalogenase-homologous genes in deep subseafloor sedimentary metagenomes.</title>
        <authorList>
            <person name="Kawai M."/>
            <person name="Futagami T."/>
            <person name="Toyoda A."/>
            <person name="Takaki Y."/>
            <person name="Nishi S."/>
            <person name="Hori S."/>
            <person name="Arai W."/>
            <person name="Tsubouchi T."/>
            <person name="Morono Y."/>
            <person name="Uchiyama I."/>
            <person name="Ito T."/>
            <person name="Fujiyama A."/>
            <person name="Inagaki F."/>
            <person name="Takami H."/>
        </authorList>
    </citation>
    <scope>NUCLEOTIDE SEQUENCE</scope>
    <source>
        <strain evidence="2">Expedition CK06-06</strain>
    </source>
</reference>
<dbReference type="PROSITE" id="PS00198">
    <property type="entry name" value="4FE4S_FER_1"/>
    <property type="match status" value="1"/>
</dbReference>
<dbReference type="InterPro" id="IPR017896">
    <property type="entry name" value="4Fe4S_Fe-S-bd"/>
</dbReference>
<proteinExistence type="predicted"/>
<dbReference type="InterPro" id="IPR000415">
    <property type="entry name" value="Nitroreductase-like"/>
</dbReference>
<organism evidence="2">
    <name type="scientific">marine sediment metagenome</name>
    <dbReference type="NCBI Taxonomy" id="412755"/>
    <lineage>
        <taxon>unclassified sequences</taxon>
        <taxon>metagenomes</taxon>
        <taxon>ecological metagenomes</taxon>
    </lineage>
</organism>
<dbReference type="Gene3D" id="3.30.70.20">
    <property type="match status" value="1"/>
</dbReference>
<dbReference type="SUPFAM" id="SSF54862">
    <property type="entry name" value="4Fe-4S ferredoxins"/>
    <property type="match status" value="1"/>
</dbReference>
<dbReference type="SUPFAM" id="SSF55469">
    <property type="entry name" value="FMN-dependent nitroreductase-like"/>
    <property type="match status" value="1"/>
</dbReference>
<sequence>MSLFQAGQEKCDSRNICAEECNLALIEVGDGKVPTQIARGEEICHKCGHCLAACPHGAISLSTMSPEQCVPIRQDLFLSLEQAEHFFRSRRSVRFYKEKAVERSVLEKLITTASYGATGINTPSISWR</sequence>
<dbReference type="PROSITE" id="PS51379">
    <property type="entry name" value="4FE4S_FER_2"/>
    <property type="match status" value="1"/>
</dbReference>
<name>X1U5L0_9ZZZZ</name>
<accession>X1U5L0</accession>
<dbReference type="Gene3D" id="3.40.109.10">
    <property type="entry name" value="NADH Oxidase"/>
    <property type="match status" value="1"/>
</dbReference>
<gene>
    <name evidence="2" type="ORF">S12H4_17972</name>
</gene>
<dbReference type="GO" id="GO:0016491">
    <property type="term" value="F:oxidoreductase activity"/>
    <property type="evidence" value="ECO:0007669"/>
    <property type="project" value="InterPro"/>
</dbReference>
<dbReference type="AlphaFoldDB" id="X1U5L0"/>
<feature type="domain" description="4Fe-4S ferredoxin-type" evidence="1">
    <location>
        <begin position="35"/>
        <end position="64"/>
    </location>
</feature>
<comment type="caution">
    <text evidence="2">The sequence shown here is derived from an EMBL/GenBank/DDBJ whole genome shotgun (WGS) entry which is preliminary data.</text>
</comment>
<evidence type="ECO:0000313" key="2">
    <source>
        <dbReference type="EMBL" id="GAI87574.1"/>
    </source>
</evidence>
<dbReference type="EMBL" id="BARW01008835">
    <property type="protein sequence ID" value="GAI87574.1"/>
    <property type="molecule type" value="Genomic_DNA"/>
</dbReference>
<evidence type="ECO:0000259" key="1">
    <source>
        <dbReference type="PROSITE" id="PS51379"/>
    </source>
</evidence>
<dbReference type="InterPro" id="IPR017900">
    <property type="entry name" value="4Fe4S_Fe_S_CS"/>
</dbReference>
<dbReference type="Pfam" id="PF00037">
    <property type="entry name" value="Fer4"/>
    <property type="match status" value="1"/>
</dbReference>